<protein>
    <submittedName>
        <fullName evidence="2">Uncharacterized protein</fullName>
    </submittedName>
</protein>
<dbReference type="EMBL" id="JAFIRN010000010">
    <property type="protein sequence ID" value="KAG5841490.1"/>
    <property type="molecule type" value="Genomic_DNA"/>
</dbReference>
<proteinExistence type="predicted"/>
<accession>A0A9D3M2R9</accession>
<evidence type="ECO:0000313" key="2">
    <source>
        <dbReference type="EMBL" id="KAG5841490.1"/>
    </source>
</evidence>
<sequence length="120" mass="12868">MPISSGAAGRVGVGVNASITWSPEGWKQDPNLPPRNCDSYLVRYLETHPEARRRGNTDTSAVTCDHTSDQRPKGKNRTGFSKALNGETDAQRQQESQDGDATGTQCSGPTSNKSSMCAIL</sequence>
<feature type="region of interest" description="Disordered" evidence="1">
    <location>
        <begin position="47"/>
        <end position="120"/>
    </location>
</feature>
<evidence type="ECO:0000313" key="3">
    <source>
        <dbReference type="Proteomes" id="UP001044222"/>
    </source>
</evidence>
<comment type="caution">
    <text evidence="2">The sequence shown here is derived from an EMBL/GenBank/DDBJ whole genome shotgun (WGS) entry which is preliminary data.</text>
</comment>
<feature type="compositionally biased region" description="Polar residues" evidence="1">
    <location>
        <begin position="102"/>
        <end position="120"/>
    </location>
</feature>
<keyword evidence="3" id="KW-1185">Reference proteome</keyword>
<gene>
    <name evidence="2" type="ORF">ANANG_G00200040</name>
</gene>
<dbReference type="Proteomes" id="UP001044222">
    <property type="component" value="Chromosome 10"/>
</dbReference>
<feature type="compositionally biased region" description="Basic and acidic residues" evidence="1">
    <location>
        <begin position="47"/>
        <end position="56"/>
    </location>
</feature>
<reference evidence="2" key="1">
    <citation type="submission" date="2021-01" db="EMBL/GenBank/DDBJ databases">
        <title>A chromosome-scale assembly of European eel, Anguilla anguilla.</title>
        <authorList>
            <person name="Henkel C."/>
            <person name="Jong-Raadsen S.A."/>
            <person name="Dufour S."/>
            <person name="Weltzien F.-A."/>
            <person name="Palstra A.P."/>
            <person name="Pelster B."/>
            <person name="Spaink H.P."/>
            <person name="Van Den Thillart G.E."/>
            <person name="Jansen H."/>
            <person name="Zahm M."/>
            <person name="Klopp C."/>
            <person name="Cedric C."/>
            <person name="Louis A."/>
            <person name="Berthelot C."/>
            <person name="Parey E."/>
            <person name="Roest Crollius H."/>
            <person name="Montfort J."/>
            <person name="Robinson-Rechavi M."/>
            <person name="Bucao C."/>
            <person name="Bouchez O."/>
            <person name="Gislard M."/>
            <person name="Lluch J."/>
            <person name="Milhes M."/>
            <person name="Lampietro C."/>
            <person name="Lopez Roques C."/>
            <person name="Donnadieu C."/>
            <person name="Braasch I."/>
            <person name="Desvignes T."/>
            <person name="Postlethwait J."/>
            <person name="Bobe J."/>
            <person name="Guiguen Y."/>
            <person name="Dirks R."/>
        </authorList>
    </citation>
    <scope>NUCLEOTIDE SEQUENCE</scope>
    <source>
        <strain evidence="2">Tag_6206</strain>
        <tissue evidence="2">Liver</tissue>
    </source>
</reference>
<name>A0A9D3M2R9_ANGAN</name>
<evidence type="ECO:0000256" key="1">
    <source>
        <dbReference type="SAM" id="MobiDB-lite"/>
    </source>
</evidence>
<organism evidence="2 3">
    <name type="scientific">Anguilla anguilla</name>
    <name type="common">European freshwater eel</name>
    <name type="synonym">Muraena anguilla</name>
    <dbReference type="NCBI Taxonomy" id="7936"/>
    <lineage>
        <taxon>Eukaryota</taxon>
        <taxon>Metazoa</taxon>
        <taxon>Chordata</taxon>
        <taxon>Craniata</taxon>
        <taxon>Vertebrata</taxon>
        <taxon>Euteleostomi</taxon>
        <taxon>Actinopterygii</taxon>
        <taxon>Neopterygii</taxon>
        <taxon>Teleostei</taxon>
        <taxon>Anguilliformes</taxon>
        <taxon>Anguillidae</taxon>
        <taxon>Anguilla</taxon>
    </lineage>
</organism>
<dbReference type="AlphaFoldDB" id="A0A9D3M2R9"/>